<organism evidence="1">
    <name type="scientific">Siphoviridae sp. ctnpt50</name>
    <dbReference type="NCBI Taxonomy" id="2827941"/>
    <lineage>
        <taxon>Viruses</taxon>
        <taxon>Duplodnaviria</taxon>
        <taxon>Heunggongvirae</taxon>
        <taxon>Uroviricota</taxon>
        <taxon>Caudoviricetes</taxon>
    </lineage>
</organism>
<dbReference type="EMBL" id="BK032577">
    <property type="protein sequence ID" value="DAF49026.1"/>
    <property type="molecule type" value="Genomic_DNA"/>
</dbReference>
<accession>A0A8S5SEB3</accession>
<sequence>MADTNSALTSESGCIAALPTKAMRIAMENKGLLSKAGALYCGTGKVNTVTLNVLSEDGNTTETVTYNVPVTIAVNPPQGGVKNGVTYGIQFSVIDNNVTSAVLVPVQPK</sequence>
<name>A0A8S5SEB3_9CAUD</name>
<protein>
    <submittedName>
        <fullName evidence="1">Uncharacterized protein</fullName>
    </submittedName>
</protein>
<reference evidence="1" key="1">
    <citation type="journal article" date="2021" name="Proc. Natl. Acad. Sci. U.S.A.">
        <title>A Catalog of Tens of Thousands of Viruses from Human Metagenomes Reveals Hidden Associations with Chronic Diseases.</title>
        <authorList>
            <person name="Tisza M.J."/>
            <person name="Buck C.B."/>
        </authorList>
    </citation>
    <scope>NUCLEOTIDE SEQUENCE</scope>
    <source>
        <strain evidence="1">Ctnpt50</strain>
    </source>
</reference>
<evidence type="ECO:0000313" key="1">
    <source>
        <dbReference type="EMBL" id="DAF49026.1"/>
    </source>
</evidence>
<proteinExistence type="predicted"/>